<dbReference type="Proteomes" id="UP000192520">
    <property type="component" value="Unassembled WGS sequence"/>
</dbReference>
<keyword evidence="2" id="KW-1133">Transmembrane helix</keyword>
<feature type="transmembrane region" description="Helical" evidence="2">
    <location>
        <begin position="49"/>
        <end position="68"/>
    </location>
</feature>
<evidence type="ECO:0000313" key="4">
    <source>
        <dbReference type="Proteomes" id="UP000192520"/>
    </source>
</evidence>
<dbReference type="STRING" id="1968527.B5M47_00195"/>
<protein>
    <recommendedName>
        <fullName evidence="5">PrgI family protein</fullName>
    </recommendedName>
</protein>
<dbReference type="InterPro" id="IPR024414">
    <property type="entry name" value="Uncharacterised_PrgI"/>
</dbReference>
<feature type="region of interest" description="Disordered" evidence="1">
    <location>
        <begin position="155"/>
        <end position="182"/>
    </location>
</feature>
<comment type="caution">
    <text evidence="3">The sequence shown here is derived from an EMBL/GenBank/DDBJ whole genome shotgun (WGS) entry which is preliminary data.</text>
</comment>
<reference evidence="4" key="1">
    <citation type="submission" date="2017-03" db="EMBL/GenBank/DDBJ databases">
        <title>Novel pathways for hydrocarbon cycling and metabolic interdependencies in hydrothermal sediment communities.</title>
        <authorList>
            <person name="Dombrowski N."/>
            <person name="Seitz K."/>
            <person name="Teske A."/>
            <person name="Baker B."/>
        </authorList>
    </citation>
    <scope>NUCLEOTIDE SEQUENCE [LARGE SCALE GENOMIC DNA]</scope>
</reference>
<dbReference type="Pfam" id="PF12666">
    <property type="entry name" value="PrgI"/>
    <property type="match status" value="1"/>
</dbReference>
<gene>
    <name evidence="3" type="ORF">B5M47_00195</name>
</gene>
<keyword evidence="2" id="KW-0812">Transmembrane</keyword>
<evidence type="ECO:0008006" key="5">
    <source>
        <dbReference type="Google" id="ProtNLM"/>
    </source>
</evidence>
<dbReference type="AlphaFoldDB" id="A0A1W9P1F7"/>
<evidence type="ECO:0000256" key="1">
    <source>
        <dbReference type="SAM" id="MobiDB-lite"/>
    </source>
</evidence>
<proteinExistence type="predicted"/>
<evidence type="ECO:0000313" key="3">
    <source>
        <dbReference type="EMBL" id="OQX51603.1"/>
    </source>
</evidence>
<accession>A0A1W9P1F7</accession>
<dbReference type="EMBL" id="MZGJ01000001">
    <property type="protein sequence ID" value="OQX51603.1"/>
    <property type="molecule type" value="Genomic_DNA"/>
</dbReference>
<evidence type="ECO:0000256" key="2">
    <source>
        <dbReference type="SAM" id="Phobius"/>
    </source>
</evidence>
<name>A0A1W9P1F7_UNCC3</name>
<keyword evidence="2" id="KW-0472">Membrane</keyword>
<feature type="compositionally biased region" description="Basic and acidic residues" evidence="1">
    <location>
        <begin position="172"/>
        <end position="182"/>
    </location>
</feature>
<sequence>MKTHRIPRHVTGYQGRIIGRLSPKQFIYLAIGGISIFFVFTVVPLSFATIIIVSLIGLFTFTFALASIEERSLDEWALNFLLALQSTPQYIWRKEEKIPEILDPTYQPHIPHPGKEKLPASQQKLNNFLEFWRSGKGNGFTRREEEFLQNLKNIQAGESAASSPTKLSRPVVEAHTEPLDTR</sequence>
<feature type="transmembrane region" description="Helical" evidence="2">
    <location>
        <begin position="26"/>
        <end position="43"/>
    </location>
</feature>
<organism evidence="3 4">
    <name type="scientific">candidate division CPR3 bacterium 4484_211</name>
    <dbReference type="NCBI Taxonomy" id="1968527"/>
    <lineage>
        <taxon>Bacteria</taxon>
        <taxon>Bacteria division CPR3</taxon>
    </lineage>
</organism>